<evidence type="ECO:0000256" key="3">
    <source>
        <dbReference type="ARBA" id="ARBA00004496"/>
    </source>
</evidence>
<evidence type="ECO:0000256" key="9">
    <source>
        <dbReference type="ARBA" id="ARBA00022786"/>
    </source>
</evidence>
<sequence length="975" mass="110344">MISEKFHSFTFLFKALEKATEISSNIKGHKGASLDPEVRNSRLASLDSIKSILLSYSGLSLQDNSLFGGNSASIFVDMFLTNPSNYTLYFNSLINRFHEDGLTDILSNIIREINSRILGNSNIIDGASWVYLKAFEFIFSLPQVPEIISQIDWFMYGSGRSIQTSSVLGPIFSISAFPGEDDGSVLKYFDGLDSSSRSNQEASVSSLQSSVTTLQAYQFRIVNTFVRASKKSREKFVSWAAKAVFSNLKRTGFQADPNLFVSNGFSDNLANVLIELCRPFSSDPVLSKLKKINITTWGPCRASSGLLDEHQNSADVNDQTHFIVKNAWDDLTRLCSSSDESLAWDKKIISQTDPKTDFGFIPDIFFITTLAINFGPLSNFSKLKQLGKQVHEVSQSLESIESSQQSNDGNRPPNPLISRWKEHLKGLKCKRLAMESHCLDPRRLSGLLIFSRFSAASLLDLHQIAIASDLKYWECFPEYLLEDILSLLLFATRYSPEILENPELSPPQPGLRLLEDLFVSLFVASLSKPELIRNPHLKSKLVEVLHSLTYFPPEDDDDYVDTLISSDPSINPFDRNRKRFIVHPIVNRFIDSLTTSSSTLMPSSVLLKSTRTNYPPNRVIPVLLQLYVDIEHTGSSSSFYDKFSVRYNIARIMRSLWNKSESQHLKSTKEFFLNENNATVEMFVSRIVGDTTYLLDESLSKLSTIRQLELPNDSNESVLERRQELQSAERQASSYITLAHETVHMLSFLTQLVPNPFRSDSIILRLAAMLNYNLDLLAGPKCSELKVQKMESRFHFRPKILLSELLGVYINLGSYPVKSSLSDQSEVLMANGNEQELFINALAQDERSWNVRIFKQAIGICTRYGLKSQKSIDTLFRIAKLVQEEVKRTTQVSAEFGDDIPDEFLDPIMYTLMENPVLLPTSSMVVDFKTIKGYLLTDPRDPFNREHLDIADVVPVTELKERIEQFKREASSKKE</sequence>
<protein>
    <recommendedName>
        <fullName evidence="6">RING-type E3 ubiquitin transferase</fullName>
        <ecNumber evidence="6">2.3.2.27</ecNumber>
    </recommendedName>
</protein>
<evidence type="ECO:0000256" key="6">
    <source>
        <dbReference type="ARBA" id="ARBA00012483"/>
    </source>
</evidence>
<dbReference type="GO" id="GO:0005634">
    <property type="term" value="C:nucleus"/>
    <property type="evidence" value="ECO:0007669"/>
    <property type="project" value="UniProtKB-SubCell"/>
</dbReference>
<dbReference type="Proteomes" id="UP000187455">
    <property type="component" value="Unassembled WGS sequence"/>
</dbReference>
<name>A0A1R0H0J9_9FUNG</name>
<keyword evidence="12" id="KW-0436">Ligase</keyword>
<evidence type="ECO:0000256" key="7">
    <source>
        <dbReference type="ARBA" id="ARBA00022490"/>
    </source>
</evidence>
<dbReference type="PROSITE" id="PS51698">
    <property type="entry name" value="U_BOX"/>
    <property type="match status" value="1"/>
</dbReference>
<dbReference type="GO" id="GO:0036503">
    <property type="term" value="P:ERAD pathway"/>
    <property type="evidence" value="ECO:0007669"/>
    <property type="project" value="InterPro"/>
</dbReference>
<evidence type="ECO:0000313" key="13">
    <source>
        <dbReference type="Proteomes" id="UP000187455"/>
    </source>
</evidence>
<reference evidence="12 13" key="1">
    <citation type="journal article" date="2016" name="Mol. Biol. Evol.">
        <title>Genome-Wide Survey of Gut Fungi (Harpellales) Reveals the First Horizontally Transferred Ubiquitin Gene from a Mosquito Host.</title>
        <authorList>
            <person name="Wang Y."/>
            <person name="White M.M."/>
            <person name="Kvist S."/>
            <person name="Moncalvo J.M."/>
        </authorList>
    </citation>
    <scope>NUCLEOTIDE SEQUENCE [LARGE SCALE GENOMIC DNA]</scope>
    <source>
        <strain evidence="12 13">ALG-7-W6</strain>
    </source>
</reference>
<gene>
    <name evidence="12" type="ORF">AYI68_g3234</name>
</gene>
<dbReference type="FunFam" id="3.30.40.10:FF:000055">
    <property type="entry name" value="Ubiquitin conjugation factor e4 a"/>
    <property type="match status" value="1"/>
</dbReference>
<dbReference type="PANTHER" id="PTHR13931">
    <property type="entry name" value="UBIQUITINATION FACTOR E4"/>
    <property type="match status" value="1"/>
</dbReference>
<dbReference type="SUPFAM" id="SSF57850">
    <property type="entry name" value="RING/U-box"/>
    <property type="match status" value="1"/>
</dbReference>
<dbReference type="GO" id="GO:0000209">
    <property type="term" value="P:protein polyubiquitination"/>
    <property type="evidence" value="ECO:0007669"/>
    <property type="project" value="TreeGrafter"/>
</dbReference>
<comment type="caution">
    <text evidence="12">The sequence shown here is derived from an EMBL/GenBank/DDBJ whole genome shotgun (WGS) entry which is preliminary data.</text>
</comment>
<proteinExistence type="inferred from homology"/>
<dbReference type="OrthoDB" id="20295at2759"/>
<dbReference type="PANTHER" id="PTHR13931:SF2">
    <property type="entry name" value="UBIQUITIN CONJUGATION FACTOR E4 B"/>
    <property type="match status" value="1"/>
</dbReference>
<dbReference type="EC" id="2.3.2.27" evidence="6"/>
<accession>A0A1R0H0J9</accession>
<dbReference type="GO" id="GO:0005737">
    <property type="term" value="C:cytoplasm"/>
    <property type="evidence" value="ECO:0007669"/>
    <property type="project" value="UniProtKB-SubCell"/>
</dbReference>
<dbReference type="GO" id="GO:0016874">
    <property type="term" value="F:ligase activity"/>
    <property type="evidence" value="ECO:0007669"/>
    <property type="project" value="UniProtKB-KW"/>
</dbReference>
<dbReference type="Pfam" id="PF10408">
    <property type="entry name" value="Ufd2P_core"/>
    <property type="match status" value="1"/>
</dbReference>
<keyword evidence="10" id="KW-0539">Nucleus</keyword>
<dbReference type="STRING" id="133383.A0A1R0H0J9"/>
<evidence type="ECO:0000256" key="10">
    <source>
        <dbReference type="ARBA" id="ARBA00023242"/>
    </source>
</evidence>
<dbReference type="InterPro" id="IPR045132">
    <property type="entry name" value="UBE4"/>
</dbReference>
<evidence type="ECO:0000256" key="4">
    <source>
        <dbReference type="ARBA" id="ARBA00004906"/>
    </source>
</evidence>
<evidence type="ECO:0000256" key="1">
    <source>
        <dbReference type="ARBA" id="ARBA00000900"/>
    </source>
</evidence>
<organism evidence="12 13">
    <name type="scientific">Smittium mucronatum</name>
    <dbReference type="NCBI Taxonomy" id="133383"/>
    <lineage>
        <taxon>Eukaryota</taxon>
        <taxon>Fungi</taxon>
        <taxon>Fungi incertae sedis</taxon>
        <taxon>Zoopagomycota</taxon>
        <taxon>Kickxellomycotina</taxon>
        <taxon>Harpellomycetes</taxon>
        <taxon>Harpellales</taxon>
        <taxon>Legeriomycetaceae</taxon>
        <taxon>Smittium</taxon>
    </lineage>
</organism>
<dbReference type="EMBL" id="LSSL01001350">
    <property type="protein sequence ID" value="OLY82640.1"/>
    <property type="molecule type" value="Genomic_DNA"/>
</dbReference>
<keyword evidence="13" id="KW-1185">Reference proteome</keyword>
<evidence type="ECO:0000256" key="5">
    <source>
        <dbReference type="ARBA" id="ARBA00007434"/>
    </source>
</evidence>
<dbReference type="InterPro" id="IPR003613">
    <property type="entry name" value="Ubox_domain"/>
</dbReference>
<evidence type="ECO:0000256" key="8">
    <source>
        <dbReference type="ARBA" id="ARBA00022679"/>
    </source>
</evidence>
<keyword evidence="8" id="KW-0808">Transferase</keyword>
<dbReference type="GO" id="GO:0000151">
    <property type="term" value="C:ubiquitin ligase complex"/>
    <property type="evidence" value="ECO:0007669"/>
    <property type="project" value="InterPro"/>
</dbReference>
<dbReference type="UniPathway" id="UPA00143"/>
<dbReference type="SMART" id="SM00504">
    <property type="entry name" value="Ubox"/>
    <property type="match status" value="1"/>
</dbReference>
<keyword evidence="7" id="KW-0963">Cytoplasm</keyword>
<comment type="catalytic activity">
    <reaction evidence="1">
        <text>S-ubiquitinyl-[E2 ubiquitin-conjugating enzyme]-L-cysteine + [acceptor protein]-L-lysine = [E2 ubiquitin-conjugating enzyme]-L-cysteine + N(6)-ubiquitinyl-[acceptor protein]-L-lysine.</text>
        <dbReference type="EC" id="2.3.2.27"/>
    </reaction>
</comment>
<comment type="subcellular location">
    <subcellularLocation>
        <location evidence="3">Cytoplasm</location>
    </subcellularLocation>
    <subcellularLocation>
        <location evidence="2">Nucleus</location>
    </subcellularLocation>
</comment>
<keyword evidence="9" id="KW-0833">Ubl conjugation pathway</keyword>
<evidence type="ECO:0000256" key="2">
    <source>
        <dbReference type="ARBA" id="ARBA00004123"/>
    </source>
</evidence>
<evidence type="ECO:0000313" key="12">
    <source>
        <dbReference type="EMBL" id="OLY82640.1"/>
    </source>
</evidence>
<dbReference type="GO" id="GO:0034450">
    <property type="term" value="F:ubiquitin-ubiquitin ligase activity"/>
    <property type="evidence" value="ECO:0007669"/>
    <property type="project" value="InterPro"/>
</dbReference>
<comment type="similarity">
    <text evidence="5">Belongs to the ubiquitin conjugation factor E4 family.</text>
</comment>
<dbReference type="AlphaFoldDB" id="A0A1R0H0J9"/>
<dbReference type="Pfam" id="PF04564">
    <property type="entry name" value="U-box"/>
    <property type="match status" value="1"/>
</dbReference>
<dbReference type="InterPro" id="IPR013083">
    <property type="entry name" value="Znf_RING/FYVE/PHD"/>
</dbReference>
<dbReference type="Gene3D" id="3.30.40.10">
    <property type="entry name" value="Zinc/RING finger domain, C3HC4 (zinc finger)"/>
    <property type="match status" value="1"/>
</dbReference>
<comment type="pathway">
    <text evidence="4">Protein modification; protein ubiquitination.</text>
</comment>
<feature type="domain" description="U-box" evidence="11">
    <location>
        <begin position="899"/>
        <end position="973"/>
    </location>
</feature>
<dbReference type="GO" id="GO:0006511">
    <property type="term" value="P:ubiquitin-dependent protein catabolic process"/>
    <property type="evidence" value="ECO:0007669"/>
    <property type="project" value="InterPro"/>
</dbReference>
<dbReference type="InterPro" id="IPR019474">
    <property type="entry name" value="Ub_conjug_fac_E4_core"/>
</dbReference>
<evidence type="ECO:0000259" key="11">
    <source>
        <dbReference type="PROSITE" id="PS51698"/>
    </source>
</evidence>